<organism evidence="5 6">
    <name type="scientific">Actinomarinicola tropica</name>
    <dbReference type="NCBI Taxonomy" id="2789776"/>
    <lineage>
        <taxon>Bacteria</taxon>
        <taxon>Bacillati</taxon>
        <taxon>Actinomycetota</taxon>
        <taxon>Acidimicrobiia</taxon>
        <taxon>Acidimicrobiales</taxon>
        <taxon>Iamiaceae</taxon>
        <taxon>Actinomarinicola</taxon>
    </lineage>
</organism>
<name>A0A5Q2RG69_9ACTN</name>
<dbReference type="CDD" id="cd05233">
    <property type="entry name" value="SDR_c"/>
    <property type="match status" value="1"/>
</dbReference>
<evidence type="ECO:0000256" key="2">
    <source>
        <dbReference type="ARBA" id="ARBA00023002"/>
    </source>
</evidence>
<proteinExistence type="inferred from homology"/>
<dbReference type="PRINTS" id="PR00080">
    <property type="entry name" value="SDRFAMILY"/>
</dbReference>
<keyword evidence="2" id="KW-0560">Oxidoreductase</keyword>
<dbReference type="FunFam" id="3.40.50.720:FF:000084">
    <property type="entry name" value="Short-chain dehydrogenase reductase"/>
    <property type="match status" value="1"/>
</dbReference>
<reference evidence="5 6" key="1">
    <citation type="submission" date="2019-11" db="EMBL/GenBank/DDBJ databases">
        <authorList>
            <person name="He Y."/>
        </authorList>
    </citation>
    <scope>NUCLEOTIDE SEQUENCE [LARGE SCALE GENOMIC DNA]</scope>
    <source>
        <strain evidence="5 6">SCSIO 58843</strain>
    </source>
</reference>
<dbReference type="PRINTS" id="PR00081">
    <property type="entry name" value="GDHRDH"/>
</dbReference>
<dbReference type="GO" id="GO:0016491">
    <property type="term" value="F:oxidoreductase activity"/>
    <property type="evidence" value="ECO:0007669"/>
    <property type="project" value="UniProtKB-KW"/>
</dbReference>
<evidence type="ECO:0000256" key="1">
    <source>
        <dbReference type="ARBA" id="ARBA00006484"/>
    </source>
</evidence>
<dbReference type="AlphaFoldDB" id="A0A5Q2RG69"/>
<feature type="domain" description="Ketoreductase" evidence="4">
    <location>
        <begin position="7"/>
        <end position="194"/>
    </location>
</feature>
<evidence type="ECO:0000259" key="4">
    <source>
        <dbReference type="SMART" id="SM00822"/>
    </source>
</evidence>
<dbReference type="SUPFAM" id="SSF51735">
    <property type="entry name" value="NAD(P)-binding Rossmann-fold domains"/>
    <property type="match status" value="1"/>
</dbReference>
<comment type="similarity">
    <text evidence="1 3">Belongs to the short-chain dehydrogenases/reductases (SDR) family.</text>
</comment>
<dbReference type="InterPro" id="IPR002347">
    <property type="entry name" value="SDR_fam"/>
</dbReference>
<accession>A0A5Q2RG69</accession>
<dbReference type="SMART" id="SM00822">
    <property type="entry name" value="PKS_KR"/>
    <property type="match status" value="1"/>
</dbReference>
<evidence type="ECO:0000256" key="3">
    <source>
        <dbReference type="RuleBase" id="RU000363"/>
    </source>
</evidence>
<evidence type="ECO:0000313" key="5">
    <source>
        <dbReference type="EMBL" id="QGG95798.1"/>
    </source>
</evidence>
<protein>
    <submittedName>
        <fullName evidence="5">SDR family NAD(P)-dependent oxidoreductase</fullName>
    </submittedName>
</protein>
<dbReference type="PANTHER" id="PTHR43391:SF12">
    <property type="entry name" value="OXIDOREDUCTASE EPHD-RELATED"/>
    <property type="match status" value="1"/>
</dbReference>
<sequence>MEQLEGKVAVITGGASGMGLAFARRFARDGMRLVLADVEVPALDAAVAEFEGEGVEVIGVATDVSDAEAMDRLADAAFDRFGTVHVVCNNAGVSGSSAPVHELTTAEWAWVLGVNLWGVIHGHRVFQPRLVEQGEGHIVNTASMAGHTAFNGLAPYHATKHAVVALSEVAYHELAAAGSPVGISVLCPGFVNTRIAESDRNKPEELTRPLVPTDGEGAVDEEEVRAMIRDFFAMQQPPEQVAELVRDAVVEQRFYVFTDDVWTSAIAERHEDIVTARNPRPRGSMFEESMRG</sequence>
<dbReference type="Proteomes" id="UP000334019">
    <property type="component" value="Chromosome"/>
</dbReference>
<gene>
    <name evidence="5" type="ORF">GH723_12205</name>
</gene>
<dbReference type="PANTHER" id="PTHR43391">
    <property type="entry name" value="RETINOL DEHYDROGENASE-RELATED"/>
    <property type="match status" value="1"/>
</dbReference>
<evidence type="ECO:0000313" key="6">
    <source>
        <dbReference type="Proteomes" id="UP000334019"/>
    </source>
</evidence>
<keyword evidence="6" id="KW-1185">Reference proteome</keyword>
<dbReference type="NCBIfam" id="NF004843">
    <property type="entry name" value="PRK06194.1"/>
    <property type="match status" value="1"/>
</dbReference>
<dbReference type="InterPro" id="IPR036291">
    <property type="entry name" value="NAD(P)-bd_dom_sf"/>
</dbReference>
<dbReference type="Pfam" id="PF00106">
    <property type="entry name" value="adh_short"/>
    <property type="match status" value="1"/>
</dbReference>
<dbReference type="RefSeq" id="WP_153759904.1">
    <property type="nucleotide sequence ID" value="NZ_CP045851.1"/>
</dbReference>
<dbReference type="EMBL" id="CP045851">
    <property type="protein sequence ID" value="QGG95798.1"/>
    <property type="molecule type" value="Genomic_DNA"/>
</dbReference>
<dbReference type="Gene3D" id="3.40.50.720">
    <property type="entry name" value="NAD(P)-binding Rossmann-like Domain"/>
    <property type="match status" value="1"/>
</dbReference>
<dbReference type="KEGG" id="atq:GH723_12205"/>
<dbReference type="InterPro" id="IPR057326">
    <property type="entry name" value="KR_dom"/>
</dbReference>